<evidence type="ECO:0000259" key="2">
    <source>
        <dbReference type="Pfam" id="PF13340"/>
    </source>
</evidence>
<gene>
    <name evidence="3" type="ORF">EUBHAL_02848</name>
</gene>
<dbReference type="NCBIfam" id="NF033580">
    <property type="entry name" value="transpos_IS5_3"/>
    <property type="match status" value="1"/>
</dbReference>
<accession>C0EZI7</accession>
<evidence type="ECO:0000256" key="1">
    <source>
        <dbReference type="SAM" id="MobiDB-lite"/>
    </source>
</evidence>
<dbReference type="eggNOG" id="COG3293">
    <property type="taxonomic scope" value="Bacteria"/>
</dbReference>
<dbReference type="Pfam" id="PF13340">
    <property type="entry name" value="DUF4096"/>
    <property type="match status" value="1"/>
</dbReference>
<dbReference type="InterPro" id="IPR025161">
    <property type="entry name" value="IS402-like_dom"/>
</dbReference>
<evidence type="ECO:0000313" key="4">
    <source>
        <dbReference type="Proteomes" id="UP000003174"/>
    </source>
</evidence>
<sequence length="155" mass="17698">KVAQNIYSHALFHDKIKKKGEFIMLRRYELTDEEWNQIVSLLPPENSGKQGRPSKCNRTILNGIVWIARSGAPWRDLPERYGPWQTVYSRFRKWMEDGILDNIFRVLSLDAELSELSIDASIVQAHQHSAGAKKGGHPTKSDTVAVEQVQKSMPL</sequence>
<comment type="caution">
    <text evidence="3">The sequence shown here is derived from an EMBL/GenBank/DDBJ whole genome shotgun (WGS) entry which is preliminary data.</text>
</comment>
<organism evidence="3 4">
    <name type="scientific">Anaerobutyricum hallii DSM 3353</name>
    <dbReference type="NCBI Taxonomy" id="411469"/>
    <lineage>
        <taxon>Bacteria</taxon>
        <taxon>Bacillati</taxon>
        <taxon>Bacillota</taxon>
        <taxon>Clostridia</taxon>
        <taxon>Lachnospirales</taxon>
        <taxon>Lachnospiraceae</taxon>
        <taxon>Anaerobutyricum</taxon>
    </lineage>
</organism>
<dbReference type="AlphaFoldDB" id="C0EZI7"/>
<dbReference type="InterPro" id="IPR052909">
    <property type="entry name" value="Transposase_6_like"/>
</dbReference>
<dbReference type="PANTHER" id="PTHR46637:SF1">
    <property type="entry name" value="BLL5188 PROTEIN"/>
    <property type="match status" value="1"/>
</dbReference>
<evidence type="ECO:0000313" key="3">
    <source>
        <dbReference type="EMBL" id="EEG35316.1"/>
    </source>
</evidence>
<reference evidence="3 4" key="2">
    <citation type="submission" date="2009-02" db="EMBL/GenBank/DDBJ databases">
        <title>Draft genome sequence of Eubacterium hallii (DSM 3353).</title>
        <authorList>
            <person name="Sudarsanam P."/>
            <person name="Ley R."/>
            <person name="Guruge J."/>
            <person name="Turnbaugh P.J."/>
            <person name="Mahowald M."/>
            <person name="Liep D."/>
            <person name="Gordon J."/>
        </authorList>
    </citation>
    <scope>NUCLEOTIDE SEQUENCE [LARGE SCALE GENOMIC DNA]</scope>
    <source>
        <strain evidence="3 4">DSM 3353</strain>
    </source>
</reference>
<proteinExistence type="predicted"/>
<reference evidence="3 4" key="1">
    <citation type="submission" date="2009-01" db="EMBL/GenBank/DDBJ databases">
        <authorList>
            <person name="Fulton L."/>
            <person name="Clifton S."/>
            <person name="Fulton B."/>
            <person name="Xu J."/>
            <person name="Minx P."/>
            <person name="Pepin K.H."/>
            <person name="Johnson M."/>
            <person name="Bhonagiri V."/>
            <person name="Nash W.E."/>
            <person name="Mardis E.R."/>
            <person name="Wilson R.K."/>
        </authorList>
    </citation>
    <scope>NUCLEOTIDE SEQUENCE [LARGE SCALE GENOMIC DNA]</scope>
    <source>
        <strain evidence="3 4">DSM 3353</strain>
    </source>
</reference>
<feature type="non-terminal residue" evidence="3">
    <location>
        <position position="1"/>
    </location>
</feature>
<feature type="domain" description="Insertion element IS402-like" evidence="2">
    <location>
        <begin position="30"/>
        <end position="104"/>
    </location>
</feature>
<protein>
    <recommendedName>
        <fullName evidence="2">Insertion element IS402-like domain-containing protein</fullName>
    </recommendedName>
</protein>
<feature type="region of interest" description="Disordered" evidence="1">
    <location>
        <begin position="129"/>
        <end position="155"/>
    </location>
</feature>
<dbReference type="EMBL" id="ACEP01000133">
    <property type="protein sequence ID" value="EEG35316.1"/>
    <property type="molecule type" value="Genomic_DNA"/>
</dbReference>
<name>C0EZI7_9FIRM</name>
<dbReference type="PANTHER" id="PTHR46637">
    <property type="entry name" value="TIS1421-TRANSPOSASE PROTEIN A"/>
    <property type="match status" value="1"/>
</dbReference>
<dbReference type="Proteomes" id="UP000003174">
    <property type="component" value="Unassembled WGS sequence"/>
</dbReference>